<dbReference type="SMART" id="SM01139">
    <property type="entry name" value="Drf_FH3"/>
    <property type="match status" value="1"/>
</dbReference>
<feature type="compositionally biased region" description="Polar residues" evidence="21">
    <location>
        <begin position="63"/>
        <end position="80"/>
    </location>
</feature>
<dbReference type="Proteomes" id="UP000645828">
    <property type="component" value="Unassembled WGS sequence"/>
</dbReference>
<feature type="coiled-coil region" evidence="20">
    <location>
        <begin position="1003"/>
        <end position="1030"/>
    </location>
</feature>
<feature type="compositionally biased region" description="Pro residues" evidence="21">
    <location>
        <begin position="605"/>
        <end position="710"/>
    </location>
</feature>
<evidence type="ECO:0000256" key="20">
    <source>
        <dbReference type="SAM" id="Coils"/>
    </source>
</evidence>
<protein>
    <recommendedName>
        <fullName evidence="18">Protein diaphanous homolog 1</fullName>
    </recommendedName>
    <alternativeName>
        <fullName evidence="19">Diaphanous-related formin-1</fullName>
    </alternativeName>
</protein>
<dbReference type="Pfam" id="PF06371">
    <property type="entry name" value="Drf_GBD"/>
    <property type="match status" value="1"/>
</dbReference>
<dbReference type="Gene3D" id="1.20.58.2220">
    <property type="entry name" value="Formin, FH2 domain"/>
    <property type="match status" value="1"/>
</dbReference>
<evidence type="ECO:0000256" key="1">
    <source>
        <dbReference type="ARBA" id="ARBA00004123"/>
    </source>
</evidence>
<evidence type="ECO:0000256" key="12">
    <source>
        <dbReference type="ARBA" id="ARBA00023054"/>
    </source>
</evidence>
<feature type="coiled-coil region" evidence="20">
    <location>
        <begin position="436"/>
        <end position="530"/>
    </location>
</feature>
<dbReference type="GO" id="GO:0030041">
    <property type="term" value="P:actin filament polymerization"/>
    <property type="evidence" value="ECO:0007669"/>
    <property type="project" value="TreeGrafter"/>
</dbReference>
<dbReference type="Gene3D" id="1.10.238.150">
    <property type="entry name" value="Formin, FH3 diaphanous domain"/>
    <property type="match status" value="1"/>
</dbReference>
<gene>
    <name evidence="25" type="ORF">NYPRO_LOCUS11711</name>
</gene>
<dbReference type="InterPro" id="IPR051412">
    <property type="entry name" value="Formin_Homology_Diaphanous_sf"/>
</dbReference>
<evidence type="ECO:0000256" key="7">
    <source>
        <dbReference type="ARBA" id="ARBA00022490"/>
    </source>
</evidence>
<keyword evidence="9" id="KW-0677">Repeat</keyword>
<keyword evidence="6" id="KW-1003">Cell membrane</keyword>
<evidence type="ECO:0000256" key="2">
    <source>
        <dbReference type="ARBA" id="ARBA00004186"/>
    </source>
</evidence>
<comment type="similarity">
    <text evidence="5">Belongs to the formin homology family. Diaphanous subfamily.</text>
</comment>
<evidence type="ECO:0000256" key="3">
    <source>
        <dbReference type="ARBA" id="ARBA00004300"/>
    </source>
</evidence>
<feature type="region of interest" description="Disordered" evidence="21">
    <location>
        <begin position="545"/>
        <end position="710"/>
    </location>
</feature>
<dbReference type="SUPFAM" id="SSF101447">
    <property type="entry name" value="Formin homology 2 domain (FH2 domain)"/>
    <property type="match status" value="1"/>
</dbReference>
<evidence type="ECO:0000256" key="14">
    <source>
        <dbReference type="ARBA" id="ARBA00023203"/>
    </source>
</evidence>
<evidence type="ECO:0000256" key="10">
    <source>
        <dbReference type="ARBA" id="ARBA00022740"/>
    </source>
</evidence>
<dbReference type="InterPro" id="IPR011989">
    <property type="entry name" value="ARM-like"/>
</dbReference>
<dbReference type="FunFam" id="1.20.58.630:FF:000001">
    <property type="entry name" value="Diaphanous related formin 1"/>
    <property type="match status" value="1"/>
</dbReference>
<keyword evidence="17" id="KW-0966">Cell projection</keyword>
<evidence type="ECO:0000256" key="18">
    <source>
        <dbReference type="ARBA" id="ARBA00072131"/>
    </source>
</evidence>
<dbReference type="PROSITE" id="PS51232">
    <property type="entry name" value="GBD_FH3"/>
    <property type="match status" value="1"/>
</dbReference>
<evidence type="ECO:0000256" key="16">
    <source>
        <dbReference type="ARBA" id="ARBA00023242"/>
    </source>
</evidence>
<evidence type="ECO:0000256" key="11">
    <source>
        <dbReference type="ARBA" id="ARBA00022990"/>
    </source>
</evidence>
<evidence type="ECO:0000313" key="25">
    <source>
        <dbReference type="EMBL" id="CAD7678913.1"/>
    </source>
</evidence>
<dbReference type="FunFam" id="1.20.58.2220:FF:000003">
    <property type="entry name" value="protein diaphanous homolog 1 isoform X2"/>
    <property type="match status" value="1"/>
</dbReference>
<keyword evidence="8" id="KW-0597">Phosphoprotein</keyword>
<dbReference type="GO" id="GO:0005634">
    <property type="term" value="C:nucleus"/>
    <property type="evidence" value="ECO:0007669"/>
    <property type="project" value="UniProtKB-SubCell"/>
</dbReference>
<evidence type="ECO:0000259" key="22">
    <source>
        <dbReference type="PROSITE" id="PS51231"/>
    </source>
</evidence>
<dbReference type="GO" id="GO:0003779">
    <property type="term" value="F:actin binding"/>
    <property type="evidence" value="ECO:0007669"/>
    <property type="project" value="UniProtKB-KW"/>
</dbReference>
<evidence type="ECO:0000256" key="9">
    <source>
        <dbReference type="ARBA" id="ARBA00022737"/>
    </source>
</evidence>
<evidence type="ECO:0000256" key="6">
    <source>
        <dbReference type="ARBA" id="ARBA00022475"/>
    </source>
</evidence>
<dbReference type="GO" id="GO:0005819">
    <property type="term" value="C:spindle"/>
    <property type="evidence" value="ECO:0007669"/>
    <property type="project" value="UniProtKB-SubCell"/>
</dbReference>
<dbReference type="InterPro" id="IPR016024">
    <property type="entry name" value="ARM-type_fold"/>
</dbReference>
<dbReference type="GO" id="GO:0005813">
    <property type="term" value="C:centrosome"/>
    <property type="evidence" value="ECO:0007669"/>
    <property type="project" value="UniProtKB-SubCell"/>
</dbReference>
<dbReference type="PANTHER" id="PTHR45691">
    <property type="entry name" value="PROTEIN DIAPHANOUS"/>
    <property type="match status" value="1"/>
</dbReference>
<dbReference type="InterPro" id="IPR015425">
    <property type="entry name" value="FH2_Formin"/>
</dbReference>
<dbReference type="InterPro" id="IPR010472">
    <property type="entry name" value="FH3_dom"/>
</dbReference>
<feature type="coiled-coil region" evidence="20">
    <location>
        <begin position="1106"/>
        <end position="1150"/>
    </location>
</feature>
<dbReference type="Gene3D" id="6.10.30.30">
    <property type="match status" value="1"/>
</dbReference>
<dbReference type="Pfam" id="PF02181">
    <property type="entry name" value="FH2"/>
    <property type="match status" value="1"/>
</dbReference>
<dbReference type="SMART" id="SM01140">
    <property type="entry name" value="Drf_GBD"/>
    <property type="match status" value="1"/>
</dbReference>
<keyword evidence="13" id="KW-0472">Membrane</keyword>
<evidence type="ECO:0000256" key="15">
    <source>
        <dbReference type="ARBA" id="ARBA00023212"/>
    </source>
</evidence>
<evidence type="ECO:0000259" key="24">
    <source>
        <dbReference type="PROSITE" id="PS51444"/>
    </source>
</evidence>
<keyword evidence="10" id="KW-1009">Hearing</keyword>
<dbReference type="GO" id="GO:0007605">
    <property type="term" value="P:sensory perception of sound"/>
    <property type="evidence" value="ECO:0007669"/>
    <property type="project" value="UniProtKB-KW"/>
</dbReference>
<feature type="region of interest" description="Disordered" evidence="21">
    <location>
        <begin position="1"/>
        <end position="80"/>
    </location>
</feature>
<feature type="compositionally biased region" description="Basic and acidic residues" evidence="21">
    <location>
        <begin position="1"/>
        <end position="28"/>
    </location>
</feature>
<dbReference type="Pfam" id="PF06346">
    <property type="entry name" value="Drf_FH1"/>
    <property type="match status" value="1"/>
</dbReference>
<dbReference type="Gene3D" id="1.20.58.630">
    <property type="match status" value="1"/>
</dbReference>
<dbReference type="InterPro" id="IPR010473">
    <property type="entry name" value="GTPase-bd"/>
</dbReference>
<keyword evidence="11" id="KW-0007">Acetylation</keyword>
<evidence type="ECO:0000256" key="5">
    <source>
        <dbReference type="ARBA" id="ARBA00008214"/>
    </source>
</evidence>
<comment type="caution">
    <text evidence="25">The sequence shown here is derived from an EMBL/GenBank/DDBJ whole genome shotgun (WGS) entry which is preliminary data.</text>
</comment>
<dbReference type="InterPro" id="IPR014767">
    <property type="entry name" value="DAD_dom"/>
</dbReference>
<feature type="domain" description="DAD" evidence="22">
    <location>
        <begin position="1152"/>
        <end position="1180"/>
    </location>
</feature>
<dbReference type="Gene3D" id="1.25.10.10">
    <property type="entry name" value="Leucine-rich Repeat Variant"/>
    <property type="match status" value="1"/>
</dbReference>
<evidence type="ECO:0000259" key="23">
    <source>
        <dbReference type="PROSITE" id="PS51232"/>
    </source>
</evidence>
<organism evidence="25 26">
    <name type="scientific">Nyctereutes procyonoides</name>
    <name type="common">Raccoon dog</name>
    <name type="synonym">Canis procyonoides</name>
    <dbReference type="NCBI Taxonomy" id="34880"/>
    <lineage>
        <taxon>Eukaryota</taxon>
        <taxon>Metazoa</taxon>
        <taxon>Chordata</taxon>
        <taxon>Craniata</taxon>
        <taxon>Vertebrata</taxon>
        <taxon>Euteleostomi</taxon>
        <taxon>Mammalia</taxon>
        <taxon>Eutheria</taxon>
        <taxon>Laurasiatheria</taxon>
        <taxon>Carnivora</taxon>
        <taxon>Caniformia</taxon>
        <taxon>Canidae</taxon>
        <taxon>Nyctereutes</taxon>
    </lineage>
</organism>
<evidence type="ECO:0000313" key="26">
    <source>
        <dbReference type="Proteomes" id="UP000645828"/>
    </source>
</evidence>
<evidence type="ECO:0000256" key="19">
    <source>
        <dbReference type="ARBA" id="ARBA00077583"/>
    </source>
</evidence>
<feature type="domain" description="GBD/FH3" evidence="23">
    <location>
        <begin position="46"/>
        <end position="411"/>
    </location>
</feature>
<dbReference type="Gene3D" id="1.20.1170.10">
    <property type="match status" value="1"/>
</dbReference>
<evidence type="ECO:0000256" key="4">
    <source>
        <dbReference type="ARBA" id="ARBA00004632"/>
    </source>
</evidence>
<proteinExistence type="inferred from homology"/>
<dbReference type="PROSITE" id="PS51231">
    <property type="entry name" value="DAD"/>
    <property type="match status" value="1"/>
</dbReference>
<dbReference type="GO" id="GO:0005884">
    <property type="term" value="C:actin filament"/>
    <property type="evidence" value="ECO:0007669"/>
    <property type="project" value="TreeGrafter"/>
</dbReference>
<dbReference type="SUPFAM" id="SSF48371">
    <property type="entry name" value="ARM repeat"/>
    <property type="match status" value="1"/>
</dbReference>
<keyword evidence="16" id="KW-0539">Nucleus</keyword>
<dbReference type="FunFam" id="1.10.238.150:FF:000002">
    <property type="entry name" value="protein diaphanous homolog 2 isoform X2"/>
    <property type="match status" value="1"/>
</dbReference>
<feature type="compositionally biased region" description="Pro residues" evidence="21">
    <location>
        <begin position="549"/>
        <end position="583"/>
    </location>
</feature>
<dbReference type="FunFam" id="1.25.10.10:FF:000109">
    <property type="entry name" value="Diaphanous homolog 1 (Drosophila)"/>
    <property type="match status" value="1"/>
</dbReference>
<feature type="domain" description="FH2" evidence="24">
    <location>
        <begin position="730"/>
        <end position="1129"/>
    </location>
</feature>
<dbReference type="SMART" id="SM00498">
    <property type="entry name" value="FH2"/>
    <property type="match status" value="1"/>
</dbReference>
<dbReference type="InterPro" id="IPR014768">
    <property type="entry name" value="GBD/FH3_dom"/>
</dbReference>
<dbReference type="PANTHER" id="PTHR45691:SF4">
    <property type="entry name" value="PROTEIN DIAPHANOUS HOMOLOG 1"/>
    <property type="match status" value="1"/>
</dbReference>
<comment type="subcellular location">
    <subcellularLocation>
        <location evidence="4">Cell projection</location>
        <location evidence="4">Ruffle membrane</location>
    </subcellularLocation>
    <subcellularLocation>
        <location evidence="3">Cytoplasm</location>
        <location evidence="3">Cytoskeleton</location>
        <location evidence="3">Microtubule organizing center</location>
        <location evidence="3">Centrosome</location>
    </subcellularLocation>
    <subcellularLocation>
        <location evidence="2">Cytoplasm</location>
        <location evidence="2">Cytoskeleton</location>
        <location evidence="2">Spindle</location>
    </subcellularLocation>
    <subcellularLocation>
        <location evidence="1">Nucleus</location>
    </subcellularLocation>
</comment>
<evidence type="ECO:0000256" key="8">
    <source>
        <dbReference type="ARBA" id="ARBA00022553"/>
    </source>
</evidence>
<dbReference type="EMBL" id="CAJHUB010000681">
    <property type="protein sequence ID" value="CAD7678913.1"/>
    <property type="molecule type" value="Genomic_DNA"/>
</dbReference>
<evidence type="ECO:0000256" key="17">
    <source>
        <dbReference type="ARBA" id="ARBA00023273"/>
    </source>
</evidence>
<dbReference type="GO" id="GO:0031267">
    <property type="term" value="F:small GTPase binding"/>
    <property type="evidence" value="ECO:0007669"/>
    <property type="project" value="InterPro"/>
</dbReference>
<reference evidence="25" key="1">
    <citation type="submission" date="2020-12" db="EMBL/GenBank/DDBJ databases">
        <authorList>
            <consortium name="Molecular Ecology Group"/>
        </authorList>
    </citation>
    <scope>NUCLEOTIDE SEQUENCE</scope>
    <source>
        <strain evidence="25">TBG_1078</strain>
    </source>
</reference>
<dbReference type="GO" id="GO:0032587">
    <property type="term" value="C:ruffle membrane"/>
    <property type="evidence" value="ECO:0007669"/>
    <property type="project" value="UniProtKB-SubCell"/>
</dbReference>
<keyword evidence="26" id="KW-1185">Reference proteome</keyword>
<dbReference type="PROSITE" id="PS51444">
    <property type="entry name" value="FH2"/>
    <property type="match status" value="1"/>
</dbReference>
<sequence length="1312" mass="146063">MGDRERERERERGRDRQREKQAPYREPDVGLDPGSPGSRPGRKSLERFTSMRIKKEKEKPNSAHRNSSASYGDDPTAQSLQDVSDEQVLVLFEQMLGMSQKESSRSAMMYIQELRSGLRDMPLLTCLESLRVSLNNNPVSWVQTFGAEGLASLLDILKRLHDEKEESAGSYDSRNKHEIIRCLKAFMNNKFGIKTMLEAEEGILLLVRAMDPAVPNMMIDAAKLLSALCILPQPEDMNERVLTAMTERAEMDEVERFQPLLDGLKSGTSIALKVGCLQLINALITPAEELDFRVHIRSELMRLGLHQVLQDLREIENDDMRVQLNVFDEQGEEDSYDLKGRLDDIRMEMDDFSDVFQILLNTVKDSKAEPHFLSILQHLLLVRNDYEARPQYYKLIEECISQIVLHKNGADPDFKCRHLQIDIEGLIDQMIDKTKVEKSEAKATELEKKLDSELTARHELQVEMKKMESDFEQKLQDLQGEKDALDSEKQQIATEKQDLEAEVSQLTGEVAKLSKELEDAKKEVASLSAAVTAVAPPSNATIAPTPGIVIPPPAPPLPGEPSIPPPAPLPGDDTIPPPPPPFSLPGGVGIPPPPPLPGDGSISLPPLPGSGGIPPPPPLPGDASIPPPPPLPGSTDIPPPPPLPGSTGIPPPPPLPGSTGIPPPPPLPGGAGMPPPPPPPLLGGPGIPPPPPFPGGPGIPPPPPGMGMPPPPPFGFGVPVAPVLPFGLTPKKLYKPEVQLRRPNWSKFVAEDLSQDCFWTKVKEDRFENNELFAKLTLTFSAQTKTKKDQEGGEEKKSVQKKKVKELKVLDSKTAQNLSIFLGSFRMAYQEIKNVILEVNESVLTESMIQNLIKQMPEPEQLKMLSELKDEYDDLAESEQFGVVMGTVPRLQPRLNAILFKLQFSEQVENIKPEIVSVTAACEELRKSESFSSLLEITLLVGNYMNAGSRNAGAFGFNISFLCKLRDTKSTDQKMTLLHFLAELCENDYPDVLKFPDELAHVEKASRVSAENLQKNLDQMKKQISDVERDVQNFPAATDERDKFVEKMTSFVKDAQEQYNKLRMMHCNMETLYKELGEYFLFDPKKLTVEEFFMDLHNFKNMFMQAVKENQKRRETEEKMRRAKLAKEKAEKERLEKQQKREQLIDMNAEGDETGVMDSLLEALQTGAAFRRKRGPRQGSMFAALTPSVSSLSLRPCLRRGPTCFPSPCLSSPDNRSVKLCPSPTFTHFLSSHHPILSWNMQWSLLFGEGKVTACSGTSNNEKQNKTLVPRVFGRGMVATCPPTHTPKSSKHQYHGNGDCISQNLSLVSGRR</sequence>
<accession>A0A811YR97</accession>
<dbReference type="Pfam" id="PF06345">
    <property type="entry name" value="Drf_DAD"/>
    <property type="match status" value="1"/>
</dbReference>
<keyword evidence="14" id="KW-0009">Actin-binding</keyword>
<keyword evidence="7" id="KW-0963">Cytoplasm</keyword>
<dbReference type="InterPro" id="IPR010465">
    <property type="entry name" value="Drf_DAD"/>
</dbReference>
<evidence type="ECO:0000256" key="13">
    <source>
        <dbReference type="ARBA" id="ARBA00023136"/>
    </source>
</evidence>
<dbReference type="Pfam" id="PF06367">
    <property type="entry name" value="Drf_FH3"/>
    <property type="match status" value="1"/>
</dbReference>
<name>A0A811YR97_NYCPR</name>
<dbReference type="InterPro" id="IPR042201">
    <property type="entry name" value="FH2_Formin_sf"/>
</dbReference>
<evidence type="ECO:0000256" key="21">
    <source>
        <dbReference type="SAM" id="MobiDB-lite"/>
    </source>
</evidence>
<keyword evidence="15" id="KW-0206">Cytoskeleton</keyword>
<keyword evidence="12 20" id="KW-0175">Coiled coil</keyword>